<keyword evidence="7" id="KW-0378">Hydrolase</keyword>
<organism evidence="9 10">
    <name type="scientific">Sitophilus oryzae</name>
    <name type="common">Rice weevil</name>
    <name type="synonym">Curculio oryzae</name>
    <dbReference type="NCBI Taxonomy" id="7048"/>
    <lineage>
        <taxon>Eukaryota</taxon>
        <taxon>Metazoa</taxon>
        <taxon>Ecdysozoa</taxon>
        <taxon>Arthropoda</taxon>
        <taxon>Hexapoda</taxon>
        <taxon>Insecta</taxon>
        <taxon>Pterygota</taxon>
        <taxon>Neoptera</taxon>
        <taxon>Endopterygota</taxon>
        <taxon>Coleoptera</taxon>
        <taxon>Polyphaga</taxon>
        <taxon>Cucujiformia</taxon>
        <taxon>Curculionidae</taxon>
        <taxon>Dryophthorinae</taxon>
        <taxon>Sitophilus</taxon>
    </lineage>
</organism>
<accession>A0A6J2XHP2</accession>
<dbReference type="InterPro" id="IPR029052">
    <property type="entry name" value="Metallo-depent_PP-like"/>
</dbReference>
<dbReference type="PRINTS" id="PR01607">
    <property type="entry name" value="APYRASEFAMLY"/>
</dbReference>
<dbReference type="GO" id="GO:0006196">
    <property type="term" value="P:AMP catabolic process"/>
    <property type="evidence" value="ECO:0007669"/>
    <property type="project" value="TreeGrafter"/>
</dbReference>
<comment type="similarity">
    <text evidence="3 7">Belongs to the 5'-nucleotidase family.</text>
</comment>
<dbReference type="PANTHER" id="PTHR11575">
    <property type="entry name" value="5'-NUCLEOTIDASE-RELATED"/>
    <property type="match status" value="1"/>
</dbReference>
<dbReference type="Proteomes" id="UP000504635">
    <property type="component" value="Unplaced"/>
</dbReference>
<keyword evidence="6" id="KW-0732">Signal</keyword>
<dbReference type="FunFam" id="3.90.780.10:FF:000004">
    <property type="entry name" value="UDP-sugar hydrolase, putative"/>
    <property type="match status" value="1"/>
</dbReference>
<dbReference type="InterPro" id="IPR008334">
    <property type="entry name" value="5'-Nucleotdase_C"/>
</dbReference>
<proteinExistence type="inferred from homology"/>
<dbReference type="SUPFAM" id="SSF55816">
    <property type="entry name" value="5'-nucleotidase (syn. UDP-sugar hydrolase), C-terminal domain"/>
    <property type="match status" value="1"/>
</dbReference>
<evidence type="ECO:0000256" key="7">
    <source>
        <dbReference type="RuleBase" id="RU362119"/>
    </source>
</evidence>
<reference evidence="10" key="1">
    <citation type="submission" date="2025-08" db="UniProtKB">
        <authorList>
            <consortium name="RefSeq"/>
        </authorList>
    </citation>
    <scope>IDENTIFICATION</scope>
    <source>
        <tissue evidence="10">Gonads</tissue>
    </source>
</reference>
<evidence type="ECO:0000256" key="4">
    <source>
        <dbReference type="ARBA" id="ARBA00012643"/>
    </source>
</evidence>
<evidence type="ECO:0000313" key="10">
    <source>
        <dbReference type="RefSeq" id="XP_030750963.1"/>
    </source>
</evidence>
<dbReference type="GO" id="GO:0005576">
    <property type="term" value="C:extracellular region"/>
    <property type="evidence" value="ECO:0007669"/>
    <property type="project" value="UniProtKB-SubCell"/>
</dbReference>
<keyword evidence="9" id="KW-1185">Reference proteome</keyword>
<comment type="catalytic activity">
    <reaction evidence="1">
        <text>a ribonucleoside 5'-phosphate + H2O = a ribonucleoside + phosphate</text>
        <dbReference type="Rhea" id="RHEA:12484"/>
        <dbReference type="ChEBI" id="CHEBI:15377"/>
        <dbReference type="ChEBI" id="CHEBI:18254"/>
        <dbReference type="ChEBI" id="CHEBI:43474"/>
        <dbReference type="ChEBI" id="CHEBI:58043"/>
        <dbReference type="EC" id="3.1.3.5"/>
    </reaction>
</comment>
<name>A0A6J2XHP2_SITOR</name>
<dbReference type="GO" id="GO:0000166">
    <property type="term" value="F:nucleotide binding"/>
    <property type="evidence" value="ECO:0007669"/>
    <property type="project" value="UniProtKB-KW"/>
</dbReference>
<dbReference type="Gene3D" id="3.60.21.10">
    <property type="match status" value="1"/>
</dbReference>
<evidence type="ECO:0000256" key="1">
    <source>
        <dbReference type="ARBA" id="ARBA00000815"/>
    </source>
</evidence>
<dbReference type="InParanoid" id="A0A6J2XHP2"/>
<dbReference type="InterPro" id="IPR006179">
    <property type="entry name" value="5_nucleotidase/apyrase"/>
</dbReference>
<evidence type="ECO:0000256" key="2">
    <source>
        <dbReference type="ARBA" id="ARBA00004613"/>
    </source>
</evidence>
<evidence type="ECO:0000259" key="8">
    <source>
        <dbReference type="Pfam" id="PF02872"/>
    </source>
</evidence>
<dbReference type="RefSeq" id="XP_030750963.1">
    <property type="nucleotide sequence ID" value="XM_030895103.1"/>
</dbReference>
<protein>
    <recommendedName>
        <fullName evidence="4">5'-nucleotidase</fullName>
        <ecNumber evidence="4">3.1.3.5</ecNumber>
    </recommendedName>
</protein>
<evidence type="ECO:0000256" key="5">
    <source>
        <dbReference type="ARBA" id="ARBA00022525"/>
    </source>
</evidence>
<dbReference type="GeneID" id="115878573"/>
<comment type="subcellular location">
    <subcellularLocation>
        <location evidence="2">Secreted</location>
    </subcellularLocation>
</comment>
<dbReference type="EC" id="3.1.3.5" evidence="4"/>
<dbReference type="GO" id="GO:0008253">
    <property type="term" value="F:5'-nucleotidase activity"/>
    <property type="evidence" value="ECO:0007669"/>
    <property type="project" value="UniProtKB-EC"/>
</dbReference>
<dbReference type="OrthoDB" id="7722975at2759"/>
<evidence type="ECO:0000313" key="9">
    <source>
        <dbReference type="Proteomes" id="UP000504635"/>
    </source>
</evidence>
<keyword evidence="5" id="KW-0964">Secreted</keyword>
<dbReference type="Gene3D" id="3.90.780.10">
    <property type="entry name" value="5'-Nucleotidase, C-terminal domain"/>
    <property type="match status" value="1"/>
</dbReference>
<dbReference type="PANTHER" id="PTHR11575:SF24">
    <property type="entry name" value="5'-NUCLEOTIDASE"/>
    <property type="match status" value="1"/>
</dbReference>
<gene>
    <name evidence="10" type="primary">LOC115878573</name>
</gene>
<dbReference type="SUPFAM" id="SSF56300">
    <property type="entry name" value="Metallo-dependent phosphatases"/>
    <property type="match status" value="1"/>
</dbReference>
<evidence type="ECO:0000256" key="6">
    <source>
        <dbReference type="ARBA" id="ARBA00022729"/>
    </source>
</evidence>
<dbReference type="AlphaFoldDB" id="A0A6J2XHP2"/>
<evidence type="ECO:0000256" key="3">
    <source>
        <dbReference type="ARBA" id="ARBA00006654"/>
    </source>
</evidence>
<dbReference type="InterPro" id="IPR036907">
    <property type="entry name" value="5'-Nucleotdase_C_sf"/>
</dbReference>
<feature type="domain" description="5'-Nucleotidase C-terminal" evidence="8">
    <location>
        <begin position="206"/>
        <end position="378"/>
    </location>
</feature>
<dbReference type="Pfam" id="PF02872">
    <property type="entry name" value="5_nucleotid_C"/>
    <property type="match status" value="1"/>
</dbReference>
<dbReference type="FunCoup" id="A0A6J2XHP2">
    <property type="interactions" value="180"/>
</dbReference>
<dbReference type="GO" id="GO:0005886">
    <property type="term" value="C:plasma membrane"/>
    <property type="evidence" value="ECO:0007669"/>
    <property type="project" value="TreeGrafter"/>
</dbReference>
<sequence length="444" mass="49446">MFVDKTNAPFVAANLNFTKEPSLSKVKKSVVLEVEGYEVGVVGYLTPETTKISSPGKVVFLDEVREVRREARRLIDDGVEIIIALGHSGYKVDKKIAREVKEVDIVIGGHTNTFLWNGKEPDLEIKEDVYPKWITQTSGKKVPVVQAYAYTKYLGVLNVTFDPDGNLKHASGQPIFLRNGIAQQGDVLGLLEVYRPAVVKLNQETVGVSKVVLDGNSDVRHKECNFGNFITDVHVAYVTSVSYQTWTSAPIGIYNSGGIRSTITPADNLSVSRGDLLGALPFGNQVVTLTLSGSNLLYAFEQMVRSEGETSKGEFPQVSGIRLQVDMSKPPYFRVRSVRVRCGRCKIPVYETLNESQYYTVVTSSFLSNGGDGITIFRDHAIKKTTQDLPDLEMMVWYIKKYSPLFPEVHGRIEILKNSGVRRPNNWTTMLLGIATLQILWRCI</sequence>
<keyword evidence="7" id="KW-0547">Nucleotide-binding</keyword>
<dbReference type="KEGG" id="soy:115878573"/>